<feature type="domain" description="HTH cro/C1-type" evidence="1">
    <location>
        <begin position="13"/>
        <end position="67"/>
    </location>
</feature>
<dbReference type="InterPro" id="IPR036286">
    <property type="entry name" value="LexA/Signal_pep-like_sf"/>
</dbReference>
<accession>A0A0H3ZMZ9</accession>
<dbReference type="PROSITE" id="PS50943">
    <property type="entry name" value="HTH_CROC1"/>
    <property type="match status" value="1"/>
</dbReference>
<dbReference type="GO" id="GO:0003677">
    <property type="term" value="F:DNA binding"/>
    <property type="evidence" value="ECO:0007669"/>
    <property type="project" value="InterPro"/>
</dbReference>
<dbReference type="SMART" id="SM00530">
    <property type="entry name" value="HTH_XRE"/>
    <property type="match status" value="1"/>
</dbReference>
<proteinExistence type="predicted"/>
<dbReference type="Pfam" id="PF00717">
    <property type="entry name" value="Peptidase_S24"/>
    <property type="match status" value="1"/>
</dbReference>
<evidence type="ECO:0000259" key="1">
    <source>
        <dbReference type="PROSITE" id="PS50943"/>
    </source>
</evidence>
<dbReference type="CDD" id="cd00093">
    <property type="entry name" value="HTH_XRE"/>
    <property type="match status" value="1"/>
</dbReference>
<dbReference type="InterPro" id="IPR039418">
    <property type="entry name" value="LexA-like"/>
</dbReference>
<dbReference type="SUPFAM" id="SSF47413">
    <property type="entry name" value="lambda repressor-like DNA-binding domains"/>
    <property type="match status" value="1"/>
</dbReference>
<protein>
    <recommendedName>
        <fullName evidence="1">HTH cro/C1-type domain-containing protein</fullName>
    </recommendedName>
</protein>
<dbReference type="SUPFAM" id="SSF51306">
    <property type="entry name" value="LexA/Signal peptidase"/>
    <property type="match status" value="1"/>
</dbReference>
<dbReference type="InterPro" id="IPR015927">
    <property type="entry name" value="Peptidase_S24_S26A/B/C"/>
</dbReference>
<dbReference type="Gene3D" id="1.10.260.40">
    <property type="entry name" value="lambda repressor-like DNA-binding domains"/>
    <property type="match status" value="1"/>
</dbReference>
<dbReference type="CDD" id="cd06529">
    <property type="entry name" value="S24_LexA-like"/>
    <property type="match status" value="1"/>
</dbReference>
<dbReference type="InterPro" id="IPR010982">
    <property type="entry name" value="Lambda_DNA-bd_dom_sf"/>
</dbReference>
<dbReference type="RefSeq" id="WP_103169794.1">
    <property type="nucleotide sequence ID" value="NZ_JAKJTX010000052.1"/>
</dbReference>
<dbReference type="InterPro" id="IPR001387">
    <property type="entry name" value="Cro/C1-type_HTH"/>
</dbReference>
<dbReference type="AlphaFoldDB" id="A0A0H3ZMZ9"/>
<reference evidence="2" key="1">
    <citation type="journal article" date="2015" name="MBio">
        <title>Eco-Evolutionary Dynamics of Episomes among Ecologically Cohesive Bacterial Populations.</title>
        <authorList>
            <person name="Xue H."/>
            <person name="Cordero O.X."/>
            <person name="Camas F.M."/>
            <person name="Trimble W."/>
            <person name="Meyer F."/>
            <person name="Guglielmini J."/>
            <person name="Rocha E.P."/>
            <person name="Polz M.F."/>
        </authorList>
    </citation>
    <scope>NUCLEOTIDE SEQUENCE</scope>
    <source>
        <strain evidence="2">5S_214</strain>
    </source>
</reference>
<evidence type="ECO:0000313" key="2">
    <source>
        <dbReference type="EMBL" id="AKN37658.1"/>
    </source>
</evidence>
<dbReference type="Gene3D" id="2.10.109.10">
    <property type="entry name" value="Umud Fragment, subunit A"/>
    <property type="match status" value="1"/>
</dbReference>
<sequence length="213" mass="23886">MDDRYKELIANRIKSGRKAMGLTVEEASKRAGLGTSRWLNWECAARTPKLDMIPTIAAAIGSSAAYIAGFSDHQGESSDSWRYIVANGENPANQAVSNDFLAFNIDHLRKRELPERDILLVNVRDNSLAPNLTEGDAVLVDRSQVTVDRTGIFAIRDNSGLIWLRWIRPEMTGGFTLYTADKEHFPDQHFDDTQLANLDIVGKYVGHWHWDAA</sequence>
<name>A0A0H3ZMZ9_VIBSP</name>
<dbReference type="EMBL" id="KP795544">
    <property type="protein sequence ID" value="AKN37658.1"/>
    <property type="molecule type" value="Genomic_DNA"/>
</dbReference>
<organism evidence="2">
    <name type="scientific">Vibrio splendidus</name>
    <dbReference type="NCBI Taxonomy" id="29497"/>
    <lineage>
        <taxon>Bacteria</taxon>
        <taxon>Pseudomonadati</taxon>
        <taxon>Pseudomonadota</taxon>
        <taxon>Gammaproteobacteria</taxon>
        <taxon>Vibrionales</taxon>
        <taxon>Vibrionaceae</taxon>
        <taxon>Vibrio</taxon>
    </lineage>
</organism>